<dbReference type="EMBL" id="JAPMOU010000027">
    <property type="protein sequence ID" value="MDE1464040.1"/>
    <property type="molecule type" value="Genomic_DNA"/>
</dbReference>
<dbReference type="Proteomes" id="UP001528823">
    <property type="component" value="Unassembled WGS sequence"/>
</dbReference>
<dbReference type="RefSeq" id="WP_274690370.1">
    <property type="nucleotide sequence ID" value="NZ_JAPMOU010000027.1"/>
</dbReference>
<accession>A0ABT5UCV3</accession>
<keyword evidence="2" id="KW-1185">Reference proteome</keyword>
<sequence length="44" mass="4976">MLISKLELVLLWLKTVVAAVIFLDGESEVVPDDIPLFPDDMFEN</sequence>
<evidence type="ECO:0000313" key="2">
    <source>
        <dbReference type="Proteomes" id="UP001528823"/>
    </source>
</evidence>
<organism evidence="1 2">
    <name type="scientific">Spartinivicinus poritis</name>
    <dbReference type="NCBI Taxonomy" id="2994640"/>
    <lineage>
        <taxon>Bacteria</taxon>
        <taxon>Pseudomonadati</taxon>
        <taxon>Pseudomonadota</taxon>
        <taxon>Gammaproteobacteria</taxon>
        <taxon>Oceanospirillales</taxon>
        <taxon>Zooshikellaceae</taxon>
        <taxon>Spartinivicinus</taxon>
    </lineage>
</organism>
<reference evidence="1 2" key="1">
    <citation type="submission" date="2022-11" db="EMBL/GenBank/DDBJ databases">
        <title>Spartinivicinus poritis sp. nov., isolated from scleractinian coral Porites lutea.</title>
        <authorList>
            <person name="Zhang G."/>
            <person name="Cai L."/>
            <person name="Wei Q."/>
        </authorList>
    </citation>
    <scope>NUCLEOTIDE SEQUENCE [LARGE SCALE GENOMIC DNA]</scope>
    <source>
        <strain evidence="1 2">A2-2</strain>
    </source>
</reference>
<proteinExistence type="predicted"/>
<evidence type="ECO:0000313" key="1">
    <source>
        <dbReference type="EMBL" id="MDE1464040.1"/>
    </source>
</evidence>
<name>A0ABT5UCV3_9GAMM</name>
<comment type="caution">
    <text evidence="1">The sequence shown here is derived from an EMBL/GenBank/DDBJ whole genome shotgun (WGS) entry which is preliminary data.</text>
</comment>
<protein>
    <submittedName>
        <fullName evidence="1">Uncharacterized protein</fullName>
    </submittedName>
</protein>
<gene>
    <name evidence="1" type="ORF">ORQ98_18965</name>
</gene>